<dbReference type="FunFam" id="3.30.160.60:FF:000679">
    <property type="entry name" value="Zinc finger protein 341"/>
    <property type="match status" value="1"/>
</dbReference>
<keyword evidence="16" id="KW-1185">Reference proteome</keyword>
<dbReference type="FunFam" id="3.30.160.60:FF:000264">
    <property type="entry name" value="Zinc finger protein 236"/>
    <property type="match status" value="1"/>
</dbReference>
<dbReference type="PANTHER" id="PTHR24379:SF121">
    <property type="entry name" value="C2H2-TYPE DOMAIN-CONTAINING PROTEIN"/>
    <property type="match status" value="1"/>
</dbReference>
<dbReference type="GO" id="GO:0005634">
    <property type="term" value="C:nucleus"/>
    <property type="evidence" value="ECO:0007669"/>
    <property type="project" value="UniProtKB-SubCell"/>
</dbReference>
<evidence type="ECO:0000256" key="13">
    <source>
        <dbReference type="SAM" id="MobiDB-lite"/>
    </source>
</evidence>
<dbReference type="InterPro" id="IPR013087">
    <property type="entry name" value="Znf_C2H2_type"/>
</dbReference>
<protein>
    <recommendedName>
        <fullName evidence="14">C2H2-type domain-containing protein</fullName>
    </recommendedName>
</protein>
<dbReference type="PROSITE" id="PS00028">
    <property type="entry name" value="ZINC_FINGER_C2H2_1"/>
    <property type="match status" value="8"/>
</dbReference>
<feature type="domain" description="C2H2-type" evidence="14">
    <location>
        <begin position="442"/>
        <end position="471"/>
    </location>
</feature>
<dbReference type="SMART" id="SM00355">
    <property type="entry name" value="ZnF_C2H2"/>
    <property type="match status" value="11"/>
</dbReference>
<keyword evidence="6 12" id="KW-0863">Zinc-finger</keyword>
<keyword evidence="9" id="KW-0238">DNA-binding</keyword>
<feature type="domain" description="C2H2-type" evidence="14">
    <location>
        <begin position="311"/>
        <end position="338"/>
    </location>
</feature>
<dbReference type="Pfam" id="PF00096">
    <property type="entry name" value="zf-C2H2"/>
    <property type="match status" value="5"/>
</dbReference>
<evidence type="ECO:0000256" key="6">
    <source>
        <dbReference type="ARBA" id="ARBA00022771"/>
    </source>
</evidence>
<sequence>MHKTIIRDVTHLPAIMSHSIFDALPGVTLEGSGSLTVQQFLETPDLIQNTITIGGGPPTTTSTPPSQQCSQINTIISEGVTLDEDDLFQCGRCKKQFSSLDLFMVHKRHQCSGKNSALRTIQAMHDPTTSTGEQATFEEDSTALTSQIHMQVQPQQVPVSGSYSGSGLPSPDAMNQHIIVNEGDLLPFTIETTQVLPLPGGLQTASFLPVSSGAKTLTSTVSPLLTTTANITTPLDVGSTLSSPQTLSTMVGGVTDGSEGGGGESAEGAATHRELTGEEKDIACYNHEFFHGGMAKTISSKNESTKLKPKHKCNYCNKEFSKNFDLRQHVRSHTGEKPFQCIVCGRAFTQKSNVKKHMATHKVWPSGSLSDTLPKDPIIKKLVMPAESLDGDSQVDHVEEVVMKEEVLVDDSYKCQFCEDYSVQSYVKLRTHMKTHANQKVYKCIQKNCELSFPDQDSFLEHIHTHNEDQDLQYRCHFCSKVFNALDKLSHHQHEQHSTYPQAKKTVGPSYFRCTKCMNKYASAEALEHHLRTSSHHYPCRQCGKVFTSERLLRRHLHSHGTVNLFPCSECSKEFKSEYSLKLHQLIHTGEKPFECPLCKTAFNRRDKLKRHMLIHESKKIPCPFGCLREFSRPDKLRVHVMTHVGGRGKRGRGRGRGSTSASRGERTIKVEVVSQEDTRCSSCDQVIEAGEEDSHRCIIVKNEPSRESGGEEGEESAMTGSAGRARPLRQAVVRRTREQSNVRRGGRRKRGALTNSNRQPEQQQEQQVESPLVQQQQDEQQKEGQEQIVKVSVSPSQEVEVQEHHLLDLPVGEGDMEGDTQNVEIIYIPFSLPLSRPFQAEIMRAMSNDDEAATISGEMLEGGPTITLDGTTSSLLVGNGTMMPMVSPNSVDSLDTTILKSSSDLQVIYSPTTAQQAGDNTTHLVDASALTGNHLHDGQLGQEATLEESQLSSNHLTHLSIISNQT</sequence>
<reference evidence="15 16" key="1">
    <citation type="submission" date="2023-03" db="EMBL/GenBank/DDBJ databases">
        <title>High-quality genome of Scylla paramamosain provides insights in environmental adaptation.</title>
        <authorList>
            <person name="Zhang L."/>
        </authorList>
    </citation>
    <scope>NUCLEOTIDE SEQUENCE [LARGE SCALE GENOMIC DNA]</scope>
    <source>
        <strain evidence="15">LZ_2023a</strain>
        <tissue evidence="15">Muscle</tissue>
    </source>
</reference>
<evidence type="ECO:0000256" key="4">
    <source>
        <dbReference type="ARBA" id="ARBA00022723"/>
    </source>
</evidence>
<comment type="similarity">
    <text evidence="3">Belongs to the krueppel C2H2-type zinc-finger protein family.</text>
</comment>
<feature type="domain" description="C2H2-type" evidence="14">
    <location>
        <begin position="566"/>
        <end position="593"/>
    </location>
</feature>
<comment type="subcellular location">
    <subcellularLocation>
        <location evidence="2">Nucleus</location>
    </subcellularLocation>
</comment>
<evidence type="ECO:0000256" key="5">
    <source>
        <dbReference type="ARBA" id="ARBA00022737"/>
    </source>
</evidence>
<evidence type="ECO:0000256" key="1">
    <source>
        <dbReference type="ARBA" id="ARBA00003767"/>
    </source>
</evidence>
<evidence type="ECO:0000259" key="14">
    <source>
        <dbReference type="PROSITE" id="PS50157"/>
    </source>
</evidence>
<evidence type="ECO:0000256" key="10">
    <source>
        <dbReference type="ARBA" id="ARBA00023163"/>
    </source>
</evidence>
<dbReference type="EMBL" id="JARAKH010000024">
    <property type="protein sequence ID" value="KAK8391153.1"/>
    <property type="molecule type" value="Genomic_DNA"/>
</dbReference>
<evidence type="ECO:0000256" key="8">
    <source>
        <dbReference type="ARBA" id="ARBA00023015"/>
    </source>
</evidence>
<dbReference type="AlphaFoldDB" id="A0AAW0TWZ9"/>
<keyword evidence="4" id="KW-0479">Metal-binding</keyword>
<dbReference type="PROSITE" id="PS50157">
    <property type="entry name" value="ZINC_FINGER_C2H2_2"/>
    <property type="match status" value="10"/>
</dbReference>
<keyword evidence="10" id="KW-0804">Transcription</keyword>
<dbReference type="FunFam" id="3.30.160.60:FF:000226">
    <property type="entry name" value="Zinc finger protein 236 variant"/>
    <property type="match status" value="1"/>
</dbReference>
<feature type="compositionally biased region" description="Low complexity" evidence="13">
    <location>
        <begin position="787"/>
        <end position="800"/>
    </location>
</feature>
<feature type="region of interest" description="Disordered" evidence="13">
    <location>
        <begin position="646"/>
        <end position="668"/>
    </location>
</feature>
<dbReference type="GO" id="GO:0008270">
    <property type="term" value="F:zinc ion binding"/>
    <property type="evidence" value="ECO:0007669"/>
    <property type="project" value="UniProtKB-KW"/>
</dbReference>
<evidence type="ECO:0000256" key="9">
    <source>
        <dbReference type="ARBA" id="ARBA00023125"/>
    </source>
</evidence>
<dbReference type="Proteomes" id="UP001487740">
    <property type="component" value="Unassembled WGS sequence"/>
</dbReference>
<feature type="domain" description="C2H2-type" evidence="14">
    <location>
        <begin position="621"/>
        <end position="649"/>
    </location>
</feature>
<evidence type="ECO:0000256" key="2">
    <source>
        <dbReference type="ARBA" id="ARBA00004123"/>
    </source>
</evidence>
<feature type="compositionally biased region" description="Basic residues" evidence="13">
    <location>
        <begin position="647"/>
        <end position="656"/>
    </location>
</feature>
<evidence type="ECO:0000256" key="7">
    <source>
        <dbReference type="ARBA" id="ARBA00022833"/>
    </source>
</evidence>
<feature type="domain" description="C2H2-type" evidence="14">
    <location>
        <begin position="538"/>
        <end position="560"/>
    </location>
</feature>
<dbReference type="GO" id="GO:0003677">
    <property type="term" value="F:DNA binding"/>
    <property type="evidence" value="ECO:0007669"/>
    <property type="project" value="UniProtKB-KW"/>
</dbReference>
<evidence type="ECO:0000313" key="15">
    <source>
        <dbReference type="EMBL" id="KAK8391155.1"/>
    </source>
</evidence>
<dbReference type="Gene3D" id="3.30.160.60">
    <property type="entry name" value="Classic Zinc Finger"/>
    <property type="match status" value="7"/>
</dbReference>
<dbReference type="EMBL" id="JARAKH010000024">
    <property type="protein sequence ID" value="KAK8391154.1"/>
    <property type="molecule type" value="Genomic_DNA"/>
</dbReference>
<evidence type="ECO:0000313" key="16">
    <source>
        <dbReference type="Proteomes" id="UP001487740"/>
    </source>
</evidence>
<dbReference type="SUPFAM" id="SSF57667">
    <property type="entry name" value="beta-beta-alpha zinc fingers"/>
    <property type="match status" value="4"/>
</dbReference>
<feature type="domain" description="C2H2-type" evidence="14">
    <location>
        <begin position="339"/>
        <end position="361"/>
    </location>
</feature>
<feature type="domain" description="C2H2-type" evidence="14">
    <location>
        <begin position="512"/>
        <end position="539"/>
    </location>
</feature>
<dbReference type="PANTHER" id="PTHR24379">
    <property type="entry name" value="KRAB AND ZINC FINGER DOMAIN-CONTAINING"/>
    <property type="match status" value="1"/>
</dbReference>
<comment type="caution">
    <text evidence="15">The sequence shown here is derived from an EMBL/GenBank/DDBJ whole genome shotgun (WGS) entry which is preliminary data.</text>
</comment>
<keyword evidence="7" id="KW-0862">Zinc</keyword>
<evidence type="ECO:0000256" key="12">
    <source>
        <dbReference type="PROSITE-ProRule" id="PRU00042"/>
    </source>
</evidence>
<keyword evidence="8" id="KW-0805">Transcription regulation</keyword>
<proteinExistence type="inferred from homology"/>
<comment type="function">
    <text evidence="1">May be involved in transcriptional regulation.</text>
</comment>
<feature type="domain" description="C2H2-type" evidence="14">
    <location>
        <begin position="88"/>
        <end position="116"/>
    </location>
</feature>
<dbReference type="EMBL" id="JARAKH010000024">
    <property type="protein sequence ID" value="KAK8391155.1"/>
    <property type="molecule type" value="Genomic_DNA"/>
</dbReference>
<feature type="domain" description="C2H2-type" evidence="14">
    <location>
        <begin position="474"/>
        <end position="502"/>
    </location>
</feature>
<name>A0AAW0TWZ9_SCYPA</name>
<organism evidence="15 16">
    <name type="scientific">Scylla paramamosain</name>
    <name type="common">Mud crab</name>
    <dbReference type="NCBI Taxonomy" id="85552"/>
    <lineage>
        <taxon>Eukaryota</taxon>
        <taxon>Metazoa</taxon>
        <taxon>Ecdysozoa</taxon>
        <taxon>Arthropoda</taxon>
        <taxon>Crustacea</taxon>
        <taxon>Multicrustacea</taxon>
        <taxon>Malacostraca</taxon>
        <taxon>Eumalacostraca</taxon>
        <taxon>Eucarida</taxon>
        <taxon>Decapoda</taxon>
        <taxon>Pleocyemata</taxon>
        <taxon>Brachyura</taxon>
        <taxon>Eubrachyura</taxon>
        <taxon>Portunoidea</taxon>
        <taxon>Portunidae</taxon>
        <taxon>Portuninae</taxon>
        <taxon>Scylla</taxon>
    </lineage>
</organism>
<feature type="compositionally biased region" description="Low complexity" evidence="13">
    <location>
        <begin position="760"/>
        <end position="779"/>
    </location>
</feature>
<feature type="region of interest" description="Disordered" evidence="13">
    <location>
        <begin position="697"/>
        <end position="800"/>
    </location>
</feature>
<keyword evidence="11" id="KW-0539">Nucleus</keyword>
<gene>
    <name evidence="15" type="ORF">O3P69_017070</name>
</gene>
<accession>A0AAW0TWZ9</accession>
<keyword evidence="5" id="KW-0677">Repeat</keyword>
<dbReference type="InterPro" id="IPR036236">
    <property type="entry name" value="Znf_C2H2_sf"/>
</dbReference>
<evidence type="ECO:0000256" key="3">
    <source>
        <dbReference type="ARBA" id="ARBA00006991"/>
    </source>
</evidence>
<evidence type="ECO:0000256" key="11">
    <source>
        <dbReference type="ARBA" id="ARBA00023242"/>
    </source>
</evidence>
<feature type="domain" description="C2H2-type" evidence="14">
    <location>
        <begin position="594"/>
        <end position="621"/>
    </location>
</feature>